<evidence type="ECO:0000256" key="3">
    <source>
        <dbReference type="ARBA" id="ARBA00022448"/>
    </source>
</evidence>
<reference evidence="9 10" key="1">
    <citation type="submission" date="2019-10" db="EMBL/GenBank/DDBJ databases">
        <title>Rudanella paleaurantiibacter sp. nov., isolated from sludge.</title>
        <authorList>
            <person name="Xu S.Q."/>
        </authorList>
    </citation>
    <scope>NUCLEOTIDE SEQUENCE [LARGE SCALE GENOMIC DNA]</scope>
    <source>
        <strain evidence="9 10">HX-22-17</strain>
    </source>
</reference>
<dbReference type="PANTHER" id="PTHR21716">
    <property type="entry name" value="TRANSMEMBRANE PROTEIN"/>
    <property type="match status" value="1"/>
</dbReference>
<evidence type="ECO:0000313" key="9">
    <source>
        <dbReference type="EMBL" id="KAB7727555.1"/>
    </source>
</evidence>
<evidence type="ECO:0000256" key="4">
    <source>
        <dbReference type="ARBA" id="ARBA00022475"/>
    </source>
</evidence>
<sequence length="359" mass="39128">MKALSLSQVNTRLAFAVLAIGILYLGRPFLVPLAFAGILSLLFMPVSNWLERRGIGRIWATLLCVLLFLLLIGSFVGVIYAQAASFSKDWPQIQTKLTTGIEQAQAWIQQQFGVSRQRQLQALKEGVSKLSSTSSGSLLAVFGGLSGFLTGLVLVVLYLFFLLWKREKYRDFILKLASPENRPSVNDALSQISSVSAQYLSGRLVSMGFLALFYSIGLSIVGVENAILMSLVAVIPTLIPYIGAFVGGAFPLFMALVSGSPDMLLPTLAVLVSAQIIDNNIIEPLVMGAQLDLSPIFTIIAIVLGELIWGVPGMILFEPLFAVIRIVCAHIPQLHPYAFLLENEVEEPSWVKAVKKKMG</sequence>
<comment type="similarity">
    <text evidence="2">Belongs to the autoinducer-2 exporter (AI-2E) (TC 2.A.86) family.</text>
</comment>
<feature type="transmembrane region" description="Helical" evidence="8">
    <location>
        <begin position="58"/>
        <end position="81"/>
    </location>
</feature>
<accession>A0A7J5TU73</accession>
<dbReference type="PANTHER" id="PTHR21716:SF53">
    <property type="entry name" value="PERMEASE PERM-RELATED"/>
    <property type="match status" value="1"/>
</dbReference>
<dbReference type="AlphaFoldDB" id="A0A7J5TU73"/>
<keyword evidence="7 8" id="KW-0472">Membrane</keyword>
<dbReference type="Proteomes" id="UP000488299">
    <property type="component" value="Unassembled WGS sequence"/>
</dbReference>
<gene>
    <name evidence="9" type="ORF">F5984_21020</name>
</gene>
<comment type="subcellular location">
    <subcellularLocation>
        <location evidence="1">Cell membrane</location>
        <topology evidence="1">Multi-pass membrane protein</topology>
    </subcellularLocation>
</comment>
<feature type="transmembrane region" description="Helical" evidence="8">
    <location>
        <begin position="209"/>
        <end position="232"/>
    </location>
</feature>
<evidence type="ECO:0000256" key="5">
    <source>
        <dbReference type="ARBA" id="ARBA00022692"/>
    </source>
</evidence>
<dbReference type="RefSeq" id="WP_152126190.1">
    <property type="nucleotide sequence ID" value="NZ_WELI01000010.1"/>
</dbReference>
<evidence type="ECO:0000256" key="2">
    <source>
        <dbReference type="ARBA" id="ARBA00009773"/>
    </source>
</evidence>
<proteinExistence type="inferred from homology"/>
<keyword evidence="4" id="KW-1003">Cell membrane</keyword>
<dbReference type="Pfam" id="PF01594">
    <property type="entry name" value="AI-2E_transport"/>
    <property type="match status" value="1"/>
</dbReference>
<dbReference type="EMBL" id="WELI01000010">
    <property type="protein sequence ID" value="KAB7727555.1"/>
    <property type="molecule type" value="Genomic_DNA"/>
</dbReference>
<evidence type="ECO:0000256" key="6">
    <source>
        <dbReference type="ARBA" id="ARBA00022989"/>
    </source>
</evidence>
<dbReference type="InterPro" id="IPR002549">
    <property type="entry name" value="AI-2E-like"/>
</dbReference>
<keyword evidence="10" id="KW-1185">Reference proteome</keyword>
<feature type="transmembrane region" description="Helical" evidence="8">
    <location>
        <begin position="238"/>
        <end position="257"/>
    </location>
</feature>
<keyword evidence="3" id="KW-0813">Transport</keyword>
<feature type="transmembrane region" description="Helical" evidence="8">
    <location>
        <begin position="294"/>
        <end position="317"/>
    </location>
</feature>
<protein>
    <submittedName>
        <fullName evidence="9">AI-2E family transporter</fullName>
    </submittedName>
</protein>
<organism evidence="9 10">
    <name type="scientific">Rudanella paleaurantiibacter</name>
    <dbReference type="NCBI Taxonomy" id="2614655"/>
    <lineage>
        <taxon>Bacteria</taxon>
        <taxon>Pseudomonadati</taxon>
        <taxon>Bacteroidota</taxon>
        <taxon>Cytophagia</taxon>
        <taxon>Cytophagales</taxon>
        <taxon>Cytophagaceae</taxon>
        <taxon>Rudanella</taxon>
    </lineage>
</organism>
<keyword evidence="5 8" id="KW-0812">Transmembrane</keyword>
<feature type="transmembrane region" description="Helical" evidence="8">
    <location>
        <begin position="13"/>
        <end position="46"/>
    </location>
</feature>
<comment type="caution">
    <text evidence="9">The sequence shown here is derived from an EMBL/GenBank/DDBJ whole genome shotgun (WGS) entry which is preliminary data.</text>
</comment>
<dbReference type="GO" id="GO:0005886">
    <property type="term" value="C:plasma membrane"/>
    <property type="evidence" value="ECO:0007669"/>
    <property type="project" value="UniProtKB-SubCell"/>
</dbReference>
<evidence type="ECO:0000256" key="8">
    <source>
        <dbReference type="SAM" id="Phobius"/>
    </source>
</evidence>
<feature type="transmembrane region" description="Helical" evidence="8">
    <location>
        <begin position="138"/>
        <end position="164"/>
    </location>
</feature>
<keyword evidence="6 8" id="KW-1133">Transmembrane helix</keyword>
<evidence type="ECO:0000256" key="7">
    <source>
        <dbReference type="ARBA" id="ARBA00023136"/>
    </source>
</evidence>
<evidence type="ECO:0000256" key="1">
    <source>
        <dbReference type="ARBA" id="ARBA00004651"/>
    </source>
</evidence>
<name>A0A7J5TU73_9BACT</name>
<evidence type="ECO:0000313" key="10">
    <source>
        <dbReference type="Proteomes" id="UP000488299"/>
    </source>
</evidence>